<dbReference type="Gene3D" id="2.60.40.10">
    <property type="entry name" value="Immunoglobulins"/>
    <property type="match status" value="1"/>
</dbReference>
<dbReference type="SUPFAM" id="SSF48726">
    <property type="entry name" value="Immunoglobulin"/>
    <property type="match status" value="1"/>
</dbReference>
<keyword evidence="8" id="KW-1133">Transmembrane helix</keyword>
<keyword evidence="4" id="KW-1015">Disulfide bond</keyword>
<dbReference type="GO" id="GO:1903037">
    <property type="term" value="P:regulation of leukocyte cell-cell adhesion"/>
    <property type="evidence" value="ECO:0007669"/>
    <property type="project" value="UniProtKB-ARBA"/>
</dbReference>
<feature type="chain" id="PRO_5042867113" description="Ig-like domain-containing protein" evidence="9">
    <location>
        <begin position="24"/>
        <end position="231"/>
    </location>
</feature>
<evidence type="ECO:0000256" key="3">
    <source>
        <dbReference type="ARBA" id="ARBA00023136"/>
    </source>
</evidence>
<keyword evidence="2 9" id="KW-0732">Signal</keyword>
<name>A0AAN8AZF4_9TELE</name>
<dbReference type="GO" id="GO:0016020">
    <property type="term" value="C:membrane"/>
    <property type="evidence" value="ECO:0007669"/>
    <property type="project" value="UniProtKB-SubCell"/>
</dbReference>
<dbReference type="FunFam" id="2.60.40.10:FF:000142">
    <property type="entry name" value="V-set domain-containing T-cell activation inhibitor 1"/>
    <property type="match status" value="1"/>
</dbReference>
<comment type="subcellular location">
    <subcellularLocation>
        <location evidence="1">Membrane</location>
    </subcellularLocation>
</comment>
<dbReference type="InterPro" id="IPR007110">
    <property type="entry name" value="Ig-like_dom"/>
</dbReference>
<keyword evidence="8" id="KW-0812">Transmembrane</keyword>
<dbReference type="InterPro" id="IPR013783">
    <property type="entry name" value="Ig-like_fold"/>
</dbReference>
<dbReference type="InterPro" id="IPR003599">
    <property type="entry name" value="Ig_sub"/>
</dbReference>
<evidence type="ECO:0000256" key="9">
    <source>
        <dbReference type="SAM" id="SignalP"/>
    </source>
</evidence>
<evidence type="ECO:0000256" key="6">
    <source>
        <dbReference type="ARBA" id="ARBA00023319"/>
    </source>
</evidence>
<evidence type="ECO:0000313" key="11">
    <source>
        <dbReference type="EMBL" id="KAK5875515.1"/>
    </source>
</evidence>
<gene>
    <name evidence="11" type="ORF">CesoFtcFv8_026590</name>
</gene>
<sequence length="231" mass="25776">MDLSGLAFVFPLLTYCCVRKGLAEQHNEGRPQLVGASEPIRAPLGGDVILPCVVQPEINMEDLKVRWWRPDIPVDPNRYVHLHREHQHHEAQTMPSYAGRTEMFADGLKLGNVSLRIRNLQPSDDGSYRCIIPQLGIATTVRLQLFEPTTTQFPGNLQTPDLKKETDVKVGQHHRSSWVAVLSLCIFVVVAAGAGGCFLRHKYQRRRPPDCSIPGTKSPPSSPAPYVEIRA</sequence>
<dbReference type="Pfam" id="PF07686">
    <property type="entry name" value="V-set"/>
    <property type="match status" value="1"/>
</dbReference>
<protein>
    <recommendedName>
        <fullName evidence="10">Ig-like domain-containing protein</fullName>
    </recommendedName>
</protein>
<feature type="region of interest" description="Disordered" evidence="7">
    <location>
        <begin position="207"/>
        <end position="231"/>
    </location>
</feature>
<accession>A0AAN8AZF4</accession>
<proteinExistence type="predicted"/>
<feature type="transmembrane region" description="Helical" evidence="8">
    <location>
        <begin position="178"/>
        <end position="199"/>
    </location>
</feature>
<keyword evidence="5" id="KW-0325">Glycoprotein</keyword>
<evidence type="ECO:0000259" key="10">
    <source>
        <dbReference type="PROSITE" id="PS50835"/>
    </source>
</evidence>
<evidence type="ECO:0000256" key="7">
    <source>
        <dbReference type="SAM" id="MobiDB-lite"/>
    </source>
</evidence>
<comment type="caution">
    <text evidence="11">The sequence shown here is derived from an EMBL/GenBank/DDBJ whole genome shotgun (WGS) entry which is preliminary data.</text>
</comment>
<dbReference type="InterPro" id="IPR050504">
    <property type="entry name" value="IgSF_BTN/MOG"/>
</dbReference>
<evidence type="ECO:0000313" key="12">
    <source>
        <dbReference type="Proteomes" id="UP001335648"/>
    </source>
</evidence>
<dbReference type="PROSITE" id="PS50835">
    <property type="entry name" value="IG_LIKE"/>
    <property type="match status" value="1"/>
</dbReference>
<dbReference type="EMBL" id="JAULUE010002068">
    <property type="protein sequence ID" value="KAK5875515.1"/>
    <property type="molecule type" value="Genomic_DNA"/>
</dbReference>
<evidence type="ECO:0000256" key="2">
    <source>
        <dbReference type="ARBA" id="ARBA00022729"/>
    </source>
</evidence>
<dbReference type="InterPro" id="IPR013106">
    <property type="entry name" value="Ig_V-set"/>
</dbReference>
<dbReference type="InterPro" id="IPR036179">
    <property type="entry name" value="Ig-like_dom_sf"/>
</dbReference>
<feature type="signal peptide" evidence="9">
    <location>
        <begin position="1"/>
        <end position="23"/>
    </location>
</feature>
<evidence type="ECO:0000256" key="4">
    <source>
        <dbReference type="ARBA" id="ARBA00023157"/>
    </source>
</evidence>
<dbReference type="Proteomes" id="UP001335648">
    <property type="component" value="Unassembled WGS sequence"/>
</dbReference>
<keyword evidence="12" id="KW-1185">Reference proteome</keyword>
<dbReference type="AlphaFoldDB" id="A0AAN8AZF4"/>
<evidence type="ECO:0000256" key="8">
    <source>
        <dbReference type="SAM" id="Phobius"/>
    </source>
</evidence>
<feature type="domain" description="Ig-like" evidence="10">
    <location>
        <begin position="31"/>
        <end position="144"/>
    </location>
</feature>
<keyword evidence="6" id="KW-0393">Immunoglobulin domain</keyword>
<evidence type="ECO:0000256" key="5">
    <source>
        <dbReference type="ARBA" id="ARBA00023180"/>
    </source>
</evidence>
<reference evidence="11 12" key="1">
    <citation type="journal article" date="2023" name="Mol. Biol. Evol.">
        <title>Genomics of Secondarily Temperate Adaptation in the Only Non-Antarctic Icefish.</title>
        <authorList>
            <person name="Rivera-Colon A.G."/>
            <person name="Rayamajhi N."/>
            <person name="Minhas B.F."/>
            <person name="Madrigal G."/>
            <person name="Bilyk K.T."/>
            <person name="Yoon V."/>
            <person name="Hune M."/>
            <person name="Gregory S."/>
            <person name="Cheng C.H.C."/>
            <person name="Catchen J.M."/>
        </authorList>
    </citation>
    <scope>NUCLEOTIDE SEQUENCE [LARGE SCALE GENOMIC DNA]</scope>
    <source>
        <strain evidence="11">JC2023a</strain>
    </source>
</reference>
<keyword evidence="3 8" id="KW-0472">Membrane</keyword>
<dbReference type="PANTHER" id="PTHR24100">
    <property type="entry name" value="BUTYROPHILIN"/>
    <property type="match status" value="1"/>
</dbReference>
<dbReference type="SMART" id="SM00409">
    <property type="entry name" value="IG"/>
    <property type="match status" value="1"/>
</dbReference>
<dbReference type="GO" id="GO:0050863">
    <property type="term" value="P:regulation of T cell activation"/>
    <property type="evidence" value="ECO:0007669"/>
    <property type="project" value="UniProtKB-ARBA"/>
</dbReference>
<evidence type="ECO:0000256" key="1">
    <source>
        <dbReference type="ARBA" id="ARBA00004370"/>
    </source>
</evidence>
<organism evidence="11 12">
    <name type="scientific">Champsocephalus esox</name>
    <name type="common">pike icefish</name>
    <dbReference type="NCBI Taxonomy" id="159716"/>
    <lineage>
        <taxon>Eukaryota</taxon>
        <taxon>Metazoa</taxon>
        <taxon>Chordata</taxon>
        <taxon>Craniata</taxon>
        <taxon>Vertebrata</taxon>
        <taxon>Euteleostomi</taxon>
        <taxon>Actinopterygii</taxon>
        <taxon>Neopterygii</taxon>
        <taxon>Teleostei</taxon>
        <taxon>Neoteleostei</taxon>
        <taxon>Acanthomorphata</taxon>
        <taxon>Eupercaria</taxon>
        <taxon>Perciformes</taxon>
        <taxon>Notothenioidei</taxon>
        <taxon>Channichthyidae</taxon>
        <taxon>Champsocephalus</taxon>
    </lineage>
</organism>